<gene>
    <name evidence="1" type="ORF">EPI11_03490</name>
</gene>
<dbReference type="OrthoDB" id="9781289at2"/>
<reference evidence="1 2" key="1">
    <citation type="submission" date="2019-01" db="EMBL/GenBank/DDBJ databases">
        <title>Flavobacterium sp. nov.,isolated from freshwater.</title>
        <authorList>
            <person name="Zhang R."/>
            <person name="Du Z.-J."/>
        </authorList>
    </citation>
    <scope>NUCLEOTIDE SEQUENCE [LARGE SCALE GENOMIC DNA]</scope>
    <source>
        <strain evidence="1 2">1E403</strain>
    </source>
</reference>
<keyword evidence="2" id="KW-1185">Reference proteome</keyword>
<organism evidence="1 2">
    <name type="scientific">Flavobacterium cerinum</name>
    <dbReference type="NCBI Taxonomy" id="2502784"/>
    <lineage>
        <taxon>Bacteria</taxon>
        <taxon>Pseudomonadati</taxon>
        <taxon>Bacteroidota</taxon>
        <taxon>Flavobacteriia</taxon>
        <taxon>Flavobacteriales</taxon>
        <taxon>Flavobacteriaceae</taxon>
        <taxon>Flavobacterium</taxon>
    </lineage>
</organism>
<comment type="caution">
    <text evidence="1">The sequence shown here is derived from an EMBL/GenBank/DDBJ whole genome shotgun (WGS) entry which is preliminary data.</text>
</comment>
<proteinExistence type="predicted"/>
<dbReference type="Proteomes" id="UP000287527">
    <property type="component" value="Unassembled WGS sequence"/>
</dbReference>
<evidence type="ECO:0000313" key="1">
    <source>
        <dbReference type="EMBL" id="RWX02293.1"/>
    </source>
</evidence>
<dbReference type="PROSITE" id="PS51257">
    <property type="entry name" value="PROKAR_LIPOPROTEIN"/>
    <property type="match status" value="1"/>
</dbReference>
<sequence>MKKIVAFLAIGAMLVSCSNDDDNQKEEFFNLAEGNFWVYKIYSVSPGYEDGFFTNMIDTVKVVEQRVVNGEKYYRITHSNRLNGMQDDFLKVNEKGHLVNHNKLVLHPGKDKKYQYTKVSDYGYGYIDYQLGKVEDMTIENKNYMVYPYICDLTGANYSLQGEAVSSFYQKGLGFVVKRYNYSDDTRYSEDRLVYYQVK</sequence>
<evidence type="ECO:0000313" key="2">
    <source>
        <dbReference type="Proteomes" id="UP000287527"/>
    </source>
</evidence>
<dbReference type="EMBL" id="SBII01000002">
    <property type="protein sequence ID" value="RWX02293.1"/>
    <property type="molecule type" value="Genomic_DNA"/>
</dbReference>
<dbReference type="AlphaFoldDB" id="A0A444HDH1"/>
<protein>
    <recommendedName>
        <fullName evidence="3">Lipoprotein</fullName>
    </recommendedName>
</protein>
<accession>A0A444HDH1</accession>
<dbReference type="RefSeq" id="WP_128388571.1">
    <property type="nucleotide sequence ID" value="NZ_SBII01000002.1"/>
</dbReference>
<evidence type="ECO:0008006" key="3">
    <source>
        <dbReference type="Google" id="ProtNLM"/>
    </source>
</evidence>
<name>A0A444HDH1_9FLAO</name>